<evidence type="ECO:0000313" key="10">
    <source>
        <dbReference type="Proteomes" id="UP000823631"/>
    </source>
</evidence>
<comment type="subunit">
    <text evidence="5">Heterooligomer composed of large and small subunits.</text>
</comment>
<dbReference type="EMBL" id="JADINH010000149">
    <property type="protein sequence ID" value="MBO8416115.1"/>
    <property type="molecule type" value="Genomic_DNA"/>
</dbReference>
<dbReference type="Proteomes" id="UP000823631">
    <property type="component" value="Unassembled WGS sequence"/>
</dbReference>
<comment type="similarity">
    <text evidence="5 6">Belongs to the XseA family.</text>
</comment>
<evidence type="ECO:0000256" key="5">
    <source>
        <dbReference type="HAMAP-Rule" id="MF_00378"/>
    </source>
</evidence>
<dbReference type="AlphaFoldDB" id="A0A9D9DD17"/>
<evidence type="ECO:0000259" key="8">
    <source>
        <dbReference type="Pfam" id="PF13742"/>
    </source>
</evidence>
<comment type="function">
    <text evidence="5">Bidirectionally degrades single-stranded DNA into large acid-insoluble oligonucleotides, which are then degraded further into small acid-soluble oligonucleotides.</text>
</comment>
<dbReference type="GO" id="GO:0009318">
    <property type="term" value="C:exodeoxyribonuclease VII complex"/>
    <property type="evidence" value="ECO:0007669"/>
    <property type="project" value="UniProtKB-UniRule"/>
</dbReference>
<dbReference type="InterPro" id="IPR003753">
    <property type="entry name" value="Exonuc_VII_L"/>
</dbReference>
<gene>
    <name evidence="5 9" type="primary">xseA</name>
    <name evidence="9" type="ORF">IAB19_07045</name>
</gene>
<evidence type="ECO:0000256" key="2">
    <source>
        <dbReference type="ARBA" id="ARBA00022722"/>
    </source>
</evidence>
<feature type="domain" description="Exonuclease VII large subunit C-terminal" evidence="7">
    <location>
        <begin position="129"/>
        <end position="438"/>
    </location>
</feature>
<sequence>MDLHLAALEQQALTVSRYVGITDEVLKKLGTAVVKGEISELKRQNHLYFKLKDEEASVDCLMWGSQVRQLPFEPQVGMQVIVVGSSSLYQKRGIFRLMAQQMYQAGRGLIMQRLEELKRRLYAEGVFTQEKRPIPHFIDRVGIITSGEGRVLHDIKTTLLRRNPLIEVVLYPALVQGNDAPASLCQALARAYAEKSCDVLIIGRGGGSFEDLLPFSDEEVVRLTAKSPLPIISAVGHEPDYALTDFAADMRAPTPTAAAEMVSAFTREELARACEYFPQALEHFMGVVLDDKVNEYARLKQRLQAAGPAHQLELKAGALSNLQGRLNAALERRLTQSNERLWHLQQRLGAFDPAAACLRADNLLKTLTLRADNAIKARLSKAQQEFLQRTGKLSALNPLAILSRGYSVTYAADGSVASPENIKPGDQLTSRLEQAEVVSTVQSIRPLKQD</sequence>
<evidence type="ECO:0000256" key="4">
    <source>
        <dbReference type="ARBA" id="ARBA00022839"/>
    </source>
</evidence>
<evidence type="ECO:0000256" key="6">
    <source>
        <dbReference type="RuleBase" id="RU004355"/>
    </source>
</evidence>
<proteinExistence type="inferred from homology"/>
<dbReference type="GO" id="GO:0005737">
    <property type="term" value="C:cytoplasm"/>
    <property type="evidence" value="ECO:0007669"/>
    <property type="project" value="UniProtKB-SubCell"/>
</dbReference>
<keyword evidence="3 5" id="KW-0378">Hydrolase</keyword>
<evidence type="ECO:0000313" key="9">
    <source>
        <dbReference type="EMBL" id="MBO8416115.1"/>
    </source>
</evidence>
<dbReference type="Pfam" id="PF13742">
    <property type="entry name" value="tRNA_anti_2"/>
    <property type="match status" value="1"/>
</dbReference>
<dbReference type="EC" id="3.1.11.6" evidence="5"/>
<evidence type="ECO:0000259" key="7">
    <source>
        <dbReference type="Pfam" id="PF02601"/>
    </source>
</evidence>
<dbReference type="HAMAP" id="MF_00378">
    <property type="entry name" value="Exonuc_7_L"/>
    <property type="match status" value="1"/>
</dbReference>
<name>A0A9D9DD17_9GAMM</name>
<evidence type="ECO:0000256" key="1">
    <source>
        <dbReference type="ARBA" id="ARBA00022490"/>
    </source>
</evidence>
<keyword evidence="1 5" id="KW-0963">Cytoplasm</keyword>
<keyword evidence="2 5" id="KW-0540">Nuclease</keyword>
<dbReference type="PANTHER" id="PTHR30008:SF0">
    <property type="entry name" value="EXODEOXYRIBONUCLEASE 7 LARGE SUBUNIT"/>
    <property type="match status" value="1"/>
</dbReference>
<dbReference type="NCBIfam" id="TIGR00237">
    <property type="entry name" value="xseA"/>
    <property type="match status" value="1"/>
</dbReference>
<dbReference type="InterPro" id="IPR025824">
    <property type="entry name" value="OB-fold_nuc-bd_dom"/>
</dbReference>
<reference evidence="9" key="2">
    <citation type="journal article" date="2021" name="PeerJ">
        <title>Extensive microbial diversity within the chicken gut microbiome revealed by metagenomics and culture.</title>
        <authorList>
            <person name="Gilroy R."/>
            <person name="Ravi A."/>
            <person name="Getino M."/>
            <person name="Pursley I."/>
            <person name="Horton D.L."/>
            <person name="Alikhan N.F."/>
            <person name="Baker D."/>
            <person name="Gharbi K."/>
            <person name="Hall N."/>
            <person name="Watson M."/>
            <person name="Adriaenssens E.M."/>
            <person name="Foster-Nyarko E."/>
            <person name="Jarju S."/>
            <person name="Secka A."/>
            <person name="Antonio M."/>
            <person name="Oren A."/>
            <person name="Chaudhuri R.R."/>
            <person name="La Ragione R."/>
            <person name="Hildebrand F."/>
            <person name="Pallen M.J."/>
        </authorList>
    </citation>
    <scope>NUCLEOTIDE SEQUENCE</scope>
    <source>
        <strain evidence="9">17213</strain>
    </source>
</reference>
<comment type="catalytic activity">
    <reaction evidence="5 6">
        <text>Exonucleolytic cleavage in either 5'- to 3'- or 3'- to 5'-direction to yield nucleoside 5'-phosphates.</text>
        <dbReference type="EC" id="3.1.11.6"/>
    </reaction>
</comment>
<dbReference type="InterPro" id="IPR020579">
    <property type="entry name" value="Exonuc_VII_lsu_C"/>
</dbReference>
<protein>
    <recommendedName>
        <fullName evidence="5">Exodeoxyribonuclease 7 large subunit</fullName>
        <ecNumber evidence="5">3.1.11.6</ecNumber>
    </recommendedName>
    <alternativeName>
        <fullName evidence="5">Exodeoxyribonuclease VII large subunit</fullName>
        <shortName evidence="5">Exonuclease VII large subunit</shortName>
    </alternativeName>
</protein>
<feature type="domain" description="OB-fold nucleic acid binding" evidence="8">
    <location>
        <begin position="14"/>
        <end position="102"/>
    </location>
</feature>
<reference evidence="9" key="1">
    <citation type="submission" date="2020-10" db="EMBL/GenBank/DDBJ databases">
        <authorList>
            <person name="Gilroy R."/>
        </authorList>
    </citation>
    <scope>NUCLEOTIDE SEQUENCE</scope>
    <source>
        <strain evidence="9">17213</strain>
    </source>
</reference>
<dbReference type="Pfam" id="PF02601">
    <property type="entry name" value="Exonuc_VII_L"/>
    <property type="match status" value="1"/>
</dbReference>
<comment type="caution">
    <text evidence="9">The sequence shown here is derived from an EMBL/GenBank/DDBJ whole genome shotgun (WGS) entry which is preliminary data.</text>
</comment>
<dbReference type="PANTHER" id="PTHR30008">
    <property type="entry name" value="EXODEOXYRIBONUCLEASE 7 LARGE SUBUNIT"/>
    <property type="match status" value="1"/>
</dbReference>
<dbReference type="CDD" id="cd04489">
    <property type="entry name" value="ExoVII_LU_OBF"/>
    <property type="match status" value="1"/>
</dbReference>
<dbReference type="GO" id="GO:0006308">
    <property type="term" value="P:DNA catabolic process"/>
    <property type="evidence" value="ECO:0007669"/>
    <property type="project" value="UniProtKB-UniRule"/>
</dbReference>
<dbReference type="GO" id="GO:0003676">
    <property type="term" value="F:nucleic acid binding"/>
    <property type="evidence" value="ECO:0007669"/>
    <property type="project" value="InterPro"/>
</dbReference>
<keyword evidence="4 5" id="KW-0269">Exonuclease</keyword>
<accession>A0A9D9DD17</accession>
<organism evidence="9 10">
    <name type="scientific">Candidatus Avisuccinivibrio stercorigallinarum</name>
    <dbReference type="NCBI Taxonomy" id="2840704"/>
    <lineage>
        <taxon>Bacteria</taxon>
        <taxon>Pseudomonadati</taxon>
        <taxon>Pseudomonadota</taxon>
        <taxon>Gammaproteobacteria</taxon>
        <taxon>Aeromonadales</taxon>
        <taxon>Succinivibrionaceae</taxon>
        <taxon>Succinivibrionaceae incertae sedis</taxon>
        <taxon>Candidatus Avisuccinivibrio</taxon>
    </lineage>
</organism>
<evidence type="ECO:0000256" key="3">
    <source>
        <dbReference type="ARBA" id="ARBA00022801"/>
    </source>
</evidence>
<dbReference type="GO" id="GO:0008855">
    <property type="term" value="F:exodeoxyribonuclease VII activity"/>
    <property type="evidence" value="ECO:0007669"/>
    <property type="project" value="UniProtKB-UniRule"/>
</dbReference>
<comment type="subcellular location">
    <subcellularLocation>
        <location evidence="5 6">Cytoplasm</location>
    </subcellularLocation>
</comment>